<proteinExistence type="predicted"/>
<dbReference type="OrthoDB" id="2651466at2"/>
<evidence type="ECO:0000313" key="2">
    <source>
        <dbReference type="Proteomes" id="UP000468766"/>
    </source>
</evidence>
<comment type="caution">
    <text evidence="1">The sequence shown here is derived from an EMBL/GenBank/DDBJ whole genome shotgun (WGS) entry which is preliminary data.</text>
</comment>
<keyword evidence="2" id="KW-1185">Reference proteome</keyword>
<reference evidence="1 2" key="1">
    <citation type="submission" date="2019-10" db="EMBL/GenBank/DDBJ databases">
        <title>Whole-genome sequence of the extremophile Heliorestis acidaminivorans DSM 24790.</title>
        <authorList>
            <person name="Kyndt J.A."/>
            <person name="Meyer T.E."/>
        </authorList>
    </citation>
    <scope>NUCLEOTIDE SEQUENCE [LARGE SCALE GENOMIC DNA]</scope>
    <source>
        <strain evidence="1 2">DSM 24790</strain>
    </source>
</reference>
<accession>A0A6I0EY61</accession>
<gene>
    <name evidence="1" type="ORF">F9B85_12040</name>
</gene>
<dbReference type="RefSeq" id="WP_151621273.1">
    <property type="nucleotide sequence ID" value="NZ_WBXO01000011.1"/>
</dbReference>
<protein>
    <submittedName>
        <fullName evidence="1">Uncharacterized protein</fullName>
    </submittedName>
</protein>
<organism evidence="1 2">
    <name type="scientific">Heliorestis acidaminivorans</name>
    <dbReference type="NCBI Taxonomy" id="553427"/>
    <lineage>
        <taxon>Bacteria</taxon>
        <taxon>Bacillati</taxon>
        <taxon>Bacillota</taxon>
        <taxon>Clostridia</taxon>
        <taxon>Eubacteriales</taxon>
        <taxon>Heliobacteriaceae</taxon>
        <taxon>Heliorestis</taxon>
    </lineage>
</organism>
<dbReference type="EMBL" id="WBXO01000011">
    <property type="protein sequence ID" value="KAB2951529.1"/>
    <property type="molecule type" value="Genomic_DNA"/>
</dbReference>
<name>A0A6I0EY61_9FIRM</name>
<dbReference type="Proteomes" id="UP000468766">
    <property type="component" value="Unassembled WGS sequence"/>
</dbReference>
<dbReference type="AlphaFoldDB" id="A0A6I0EY61"/>
<evidence type="ECO:0000313" key="1">
    <source>
        <dbReference type="EMBL" id="KAB2951529.1"/>
    </source>
</evidence>
<sequence>MQRNKEKNCRKITDYSTNDLFLGKNLDIVTAALLLTGKLKVDSVKLYRGSPVVSVELLGKYLNNNNEKSNKLAEFLKKNGDMTIDEVFEAFQKRMEKDD</sequence>